<comment type="caution">
    <text evidence="3">The sequence shown here is derived from an EMBL/GenBank/DDBJ whole genome shotgun (WGS) entry which is preliminary data.</text>
</comment>
<feature type="domain" description="Restriction endonuclease type IV Mrr" evidence="2">
    <location>
        <begin position="331"/>
        <end position="444"/>
    </location>
</feature>
<dbReference type="EMBL" id="BAABHS010000043">
    <property type="protein sequence ID" value="GAA4991215.1"/>
    <property type="molecule type" value="Genomic_DNA"/>
</dbReference>
<dbReference type="PANTHER" id="PTHR30015:SF7">
    <property type="entry name" value="TYPE IV METHYL-DIRECTED RESTRICTION ENZYME ECOKMRR"/>
    <property type="match status" value="1"/>
</dbReference>
<evidence type="ECO:0000256" key="1">
    <source>
        <dbReference type="SAM" id="MobiDB-lite"/>
    </source>
</evidence>
<dbReference type="Proteomes" id="UP001500466">
    <property type="component" value="Unassembled WGS sequence"/>
</dbReference>
<accession>A0ABP9I8G2</accession>
<dbReference type="Pfam" id="PF04471">
    <property type="entry name" value="Mrr_cat"/>
    <property type="match status" value="1"/>
</dbReference>
<proteinExistence type="predicted"/>
<evidence type="ECO:0000313" key="4">
    <source>
        <dbReference type="Proteomes" id="UP001500466"/>
    </source>
</evidence>
<feature type="compositionally biased region" description="Basic and acidic residues" evidence="1">
    <location>
        <begin position="22"/>
        <end position="78"/>
    </location>
</feature>
<protein>
    <recommendedName>
        <fullName evidence="2">Restriction endonuclease type IV Mrr domain-containing protein</fullName>
    </recommendedName>
</protein>
<name>A0ABP9I8G2_9ACTN</name>
<gene>
    <name evidence="3" type="ORF">GCM10023205_73900</name>
</gene>
<dbReference type="SUPFAM" id="SSF52980">
    <property type="entry name" value="Restriction endonuclease-like"/>
    <property type="match status" value="1"/>
</dbReference>
<dbReference type="Gene3D" id="3.40.1350.10">
    <property type="match status" value="1"/>
</dbReference>
<dbReference type="InterPro" id="IPR007560">
    <property type="entry name" value="Restrct_endonuc_IV_Mrr"/>
</dbReference>
<dbReference type="InterPro" id="IPR052906">
    <property type="entry name" value="Type_IV_Methyl-Rstrct_Enzyme"/>
</dbReference>
<feature type="region of interest" description="Disordered" evidence="1">
    <location>
        <begin position="1"/>
        <end position="78"/>
    </location>
</feature>
<evidence type="ECO:0000259" key="2">
    <source>
        <dbReference type="Pfam" id="PF04471"/>
    </source>
</evidence>
<evidence type="ECO:0000313" key="3">
    <source>
        <dbReference type="EMBL" id="GAA4991215.1"/>
    </source>
</evidence>
<keyword evidence="4" id="KW-1185">Reference proteome</keyword>
<reference evidence="4" key="1">
    <citation type="journal article" date="2019" name="Int. J. Syst. Evol. Microbiol.">
        <title>The Global Catalogue of Microorganisms (GCM) 10K type strain sequencing project: providing services to taxonomists for standard genome sequencing and annotation.</title>
        <authorList>
            <consortium name="The Broad Institute Genomics Platform"/>
            <consortium name="The Broad Institute Genome Sequencing Center for Infectious Disease"/>
            <person name="Wu L."/>
            <person name="Ma J."/>
        </authorList>
    </citation>
    <scope>NUCLEOTIDE SEQUENCE [LARGE SCALE GENOMIC DNA]</scope>
    <source>
        <strain evidence="4">JCM 17986</strain>
    </source>
</reference>
<dbReference type="PANTHER" id="PTHR30015">
    <property type="entry name" value="MRR RESTRICTION SYSTEM PROTEIN"/>
    <property type="match status" value="1"/>
</dbReference>
<organism evidence="3 4">
    <name type="scientific">Yinghuangia aomiensis</name>
    <dbReference type="NCBI Taxonomy" id="676205"/>
    <lineage>
        <taxon>Bacteria</taxon>
        <taxon>Bacillati</taxon>
        <taxon>Actinomycetota</taxon>
        <taxon>Actinomycetes</taxon>
        <taxon>Kitasatosporales</taxon>
        <taxon>Streptomycetaceae</taxon>
        <taxon>Yinghuangia</taxon>
    </lineage>
</organism>
<dbReference type="InterPro" id="IPR011856">
    <property type="entry name" value="tRNA_endonuc-like_dom_sf"/>
</dbReference>
<dbReference type="InterPro" id="IPR011335">
    <property type="entry name" value="Restrct_endonuc-II-like"/>
</dbReference>
<sequence length="469" mass="52820">MRPSPRGRPGLRSKAKQQKQAAAERKRLRDETERRREQKRIDTAEQKAKQELARIRQDAERREAARERDKQRVVSESAKEAQRLAVERMMSLAEESTQQAAARVAGFETLLTRRCLDLSDHRRAVGRNFDVGGPEDMAWSVCEVLAHPIHEAGEREQCRATYAPEQRQLVVEFELPRQTVVPTASGYRYVKARNEIAPQPRKEAEVKAIYGRLVARTALRILDQSFRTTPPQLVDTVVFNGHVSAKDRATGRPIRPCLISVEASRDRLDELELDEAELDSVLCLRSLNAIVSPHPFDLEAVRPVIQFDLSRYKFVDEVDVVAGMDARHDLLTVSPGEFEHLIRRLFEAAGMKAWVTQQSKDEGVDAVAVVEDPLMSFTCVIQAKRYSKVVGLEAAHALAGVMEDKNAGKAILVTTSWFGKASRDFVQRHGRIELIDGRGLKAMLAEHLGLDVLISLPKVPPGWDRHDIT</sequence>